<dbReference type="PROSITE" id="PS00108">
    <property type="entry name" value="PROTEIN_KINASE_ST"/>
    <property type="match status" value="1"/>
</dbReference>
<evidence type="ECO:0000256" key="1">
    <source>
        <dbReference type="ARBA" id="ARBA00012513"/>
    </source>
</evidence>
<organism evidence="3 4">
    <name type="scientific">Romanomermis culicivorax</name>
    <name type="common">Nematode worm</name>
    <dbReference type="NCBI Taxonomy" id="13658"/>
    <lineage>
        <taxon>Eukaryota</taxon>
        <taxon>Metazoa</taxon>
        <taxon>Ecdysozoa</taxon>
        <taxon>Nematoda</taxon>
        <taxon>Enoplea</taxon>
        <taxon>Dorylaimia</taxon>
        <taxon>Mermithida</taxon>
        <taxon>Mermithoidea</taxon>
        <taxon>Mermithidae</taxon>
        <taxon>Romanomermis</taxon>
    </lineage>
</organism>
<dbReference type="InterPro" id="IPR000719">
    <property type="entry name" value="Prot_kinase_dom"/>
</dbReference>
<dbReference type="GO" id="GO:0005524">
    <property type="term" value="F:ATP binding"/>
    <property type="evidence" value="ECO:0007669"/>
    <property type="project" value="InterPro"/>
</dbReference>
<evidence type="ECO:0000259" key="2">
    <source>
        <dbReference type="PROSITE" id="PS50011"/>
    </source>
</evidence>
<dbReference type="AlphaFoldDB" id="A0A915K4D4"/>
<accession>A0A915K4D4</accession>
<evidence type="ECO:0000313" key="4">
    <source>
        <dbReference type="WBParaSite" id="nRc.2.0.1.t32710-RA"/>
    </source>
</evidence>
<dbReference type="InterPro" id="IPR008271">
    <property type="entry name" value="Ser/Thr_kinase_AS"/>
</dbReference>
<protein>
    <recommendedName>
        <fullName evidence="1">non-specific serine/threonine protein kinase</fullName>
        <ecNumber evidence="1">2.7.11.1</ecNumber>
    </recommendedName>
</protein>
<dbReference type="InterPro" id="IPR050235">
    <property type="entry name" value="CK1_Ser-Thr_kinase"/>
</dbReference>
<dbReference type="PROSITE" id="PS50011">
    <property type="entry name" value="PROTEIN_KINASE_DOM"/>
    <property type="match status" value="1"/>
</dbReference>
<dbReference type="WBParaSite" id="nRc.2.0.1.t32710-RA">
    <property type="protein sequence ID" value="nRc.2.0.1.t32710-RA"/>
    <property type="gene ID" value="nRc.2.0.1.g32710"/>
</dbReference>
<dbReference type="InterPro" id="IPR011009">
    <property type="entry name" value="Kinase-like_dom_sf"/>
</dbReference>
<dbReference type="SMART" id="SM00220">
    <property type="entry name" value="S_TKc"/>
    <property type="match status" value="1"/>
</dbReference>
<name>A0A915K4D4_ROMCU</name>
<dbReference type="Pfam" id="PF00069">
    <property type="entry name" value="Pkinase"/>
    <property type="match status" value="1"/>
</dbReference>
<dbReference type="EC" id="2.7.11.1" evidence="1"/>
<sequence>MLPLEVTVLRALRANNAKYYPGYESCGQTDRFNYVVMGLVGKNINELRKTMPQKRFTIRSCLHIGSRSVLSLSEIHKAGFLHRDLKPANMCIGRAPHDLKSVYILDWGLCRKYLNELGKPHRPRIKAGFRGTPWYASVNALSGQDQGRVDDMWSWFFGLVELTVGKLPWDDGEKAPPEAKKYIAWLAQKKAAAIAEADIICAGCPREFQDQYALLKEMDFYAEPLYEKFVESLAAVMTRKCIAEDFPLDWEPNAALARLTTKVPDATMLHRPNENPTSQ</sequence>
<dbReference type="SUPFAM" id="SSF56112">
    <property type="entry name" value="Protein kinase-like (PK-like)"/>
    <property type="match status" value="1"/>
</dbReference>
<feature type="domain" description="Protein kinase" evidence="2">
    <location>
        <begin position="1"/>
        <end position="279"/>
    </location>
</feature>
<proteinExistence type="predicted"/>
<reference evidence="4" key="1">
    <citation type="submission" date="2022-11" db="UniProtKB">
        <authorList>
            <consortium name="WormBaseParasite"/>
        </authorList>
    </citation>
    <scope>IDENTIFICATION</scope>
</reference>
<dbReference type="Gene3D" id="1.10.510.10">
    <property type="entry name" value="Transferase(Phosphotransferase) domain 1"/>
    <property type="match status" value="1"/>
</dbReference>
<dbReference type="Proteomes" id="UP000887565">
    <property type="component" value="Unplaced"/>
</dbReference>
<evidence type="ECO:0000313" key="3">
    <source>
        <dbReference type="Proteomes" id="UP000887565"/>
    </source>
</evidence>
<keyword evidence="3" id="KW-1185">Reference proteome</keyword>
<dbReference type="PANTHER" id="PTHR11909">
    <property type="entry name" value="CASEIN KINASE-RELATED"/>
    <property type="match status" value="1"/>
</dbReference>
<dbReference type="GO" id="GO:0004674">
    <property type="term" value="F:protein serine/threonine kinase activity"/>
    <property type="evidence" value="ECO:0007669"/>
    <property type="project" value="UniProtKB-EC"/>
</dbReference>